<proteinExistence type="predicted"/>
<sequence>MIERGASARAATNRTGERNRGRFPTSAEKVPPGGDPPRSARPAGHHDLFVTPAQLARANRLADLHWRSPTEDPRTRKCPDCRADGTCPRAAWAGSIIARCVRTYRR</sequence>
<dbReference type="RefSeq" id="WP_349877199.1">
    <property type="nucleotide sequence ID" value="NZ_CP157974.1"/>
</dbReference>
<name>A0AAU7QX46_9ACTN</name>
<reference evidence="2" key="1">
    <citation type="submission" date="2024-06" db="EMBL/GenBank/DDBJ databases">
        <title>Micromonospora sp. strain HUAS YX12 genome sequences.</title>
        <authorList>
            <person name="Mo P."/>
        </authorList>
    </citation>
    <scope>NUCLEOTIDE SEQUENCE</scope>
    <source>
        <strain evidence="2">HUAS YX12</strain>
    </source>
</reference>
<organism evidence="2">
    <name type="scientific">Micromonospora sp. HUAS YX12</name>
    <dbReference type="NCBI Taxonomy" id="3156396"/>
    <lineage>
        <taxon>Bacteria</taxon>
        <taxon>Bacillati</taxon>
        <taxon>Actinomycetota</taxon>
        <taxon>Actinomycetes</taxon>
        <taxon>Micromonosporales</taxon>
        <taxon>Micromonosporaceae</taxon>
        <taxon>Micromonospora</taxon>
    </lineage>
</organism>
<dbReference type="EMBL" id="CP157974">
    <property type="protein sequence ID" value="XBT80752.1"/>
    <property type="molecule type" value="Genomic_DNA"/>
</dbReference>
<dbReference type="AlphaFoldDB" id="A0AAU7QX46"/>
<evidence type="ECO:0000313" key="2">
    <source>
        <dbReference type="EMBL" id="XBT80752.1"/>
    </source>
</evidence>
<protein>
    <submittedName>
        <fullName evidence="2">Uncharacterized protein</fullName>
    </submittedName>
</protein>
<accession>A0AAU7QX46</accession>
<evidence type="ECO:0000256" key="1">
    <source>
        <dbReference type="SAM" id="MobiDB-lite"/>
    </source>
</evidence>
<gene>
    <name evidence="2" type="ORF">ABIH81_24325</name>
</gene>
<feature type="region of interest" description="Disordered" evidence="1">
    <location>
        <begin position="1"/>
        <end position="47"/>
    </location>
</feature>